<comment type="caution">
    <text evidence="1">The sequence shown here is derived from an EMBL/GenBank/DDBJ whole genome shotgun (WGS) entry which is preliminary data.</text>
</comment>
<reference evidence="1" key="1">
    <citation type="journal article" date="2021" name="Sci. Rep.">
        <title>Diploid genomic architecture of Nitzschia inconspicua, an elite biomass production diatom.</title>
        <authorList>
            <person name="Oliver A."/>
            <person name="Podell S."/>
            <person name="Pinowska A."/>
            <person name="Traller J.C."/>
            <person name="Smith S.R."/>
            <person name="McClure R."/>
            <person name="Beliaev A."/>
            <person name="Bohutskyi P."/>
            <person name="Hill E.A."/>
            <person name="Rabines A."/>
            <person name="Zheng H."/>
            <person name="Allen L.Z."/>
            <person name="Kuo A."/>
            <person name="Grigoriev I.V."/>
            <person name="Allen A.E."/>
            <person name="Hazlebeck D."/>
            <person name="Allen E.E."/>
        </authorList>
    </citation>
    <scope>NUCLEOTIDE SEQUENCE</scope>
    <source>
        <strain evidence="1">Hildebrandi</strain>
    </source>
</reference>
<dbReference type="AlphaFoldDB" id="A0A9K3PEM6"/>
<protein>
    <submittedName>
        <fullName evidence="1">Uncharacterized protein</fullName>
    </submittedName>
</protein>
<keyword evidence="2" id="KW-1185">Reference proteome</keyword>
<sequence>MKPTNINAINATTVIGGAQSRMLADQQQQQQQREKQQLLILQGLFVTSMARRCEEYNVLDYVTAALDISNGIGTESTALVETKPQLQ</sequence>
<proteinExistence type="predicted"/>
<organism evidence="1 2">
    <name type="scientific">Nitzschia inconspicua</name>
    <dbReference type="NCBI Taxonomy" id="303405"/>
    <lineage>
        <taxon>Eukaryota</taxon>
        <taxon>Sar</taxon>
        <taxon>Stramenopiles</taxon>
        <taxon>Ochrophyta</taxon>
        <taxon>Bacillariophyta</taxon>
        <taxon>Bacillariophyceae</taxon>
        <taxon>Bacillariophycidae</taxon>
        <taxon>Bacillariales</taxon>
        <taxon>Bacillariaceae</taxon>
        <taxon>Nitzschia</taxon>
    </lineage>
</organism>
<dbReference type="EMBL" id="JAGRRH010000023">
    <property type="protein sequence ID" value="KAG7344608.1"/>
    <property type="molecule type" value="Genomic_DNA"/>
</dbReference>
<evidence type="ECO:0000313" key="2">
    <source>
        <dbReference type="Proteomes" id="UP000693970"/>
    </source>
</evidence>
<gene>
    <name evidence="1" type="ORF">IV203_022616</name>
</gene>
<evidence type="ECO:0000313" key="1">
    <source>
        <dbReference type="EMBL" id="KAG7344608.1"/>
    </source>
</evidence>
<accession>A0A9K3PEM6</accession>
<name>A0A9K3PEM6_9STRA</name>
<dbReference type="Proteomes" id="UP000693970">
    <property type="component" value="Unassembled WGS sequence"/>
</dbReference>
<reference evidence="1" key="2">
    <citation type="submission" date="2021-04" db="EMBL/GenBank/DDBJ databases">
        <authorList>
            <person name="Podell S."/>
        </authorList>
    </citation>
    <scope>NUCLEOTIDE SEQUENCE</scope>
    <source>
        <strain evidence="1">Hildebrandi</strain>
    </source>
</reference>